<sequence length="97" mass="11034">MERDMSMQQSQESMGRVDPVWRLVRGQTLRLQAARNTRWLRLREGRLWVTAEGRLGGQIPEDWWLAAGQSLRLPAGTEVLAEGWSVASFEVLEEPAA</sequence>
<evidence type="ECO:0000313" key="2">
    <source>
        <dbReference type="Proteomes" id="UP000000366"/>
    </source>
</evidence>
<accession>A2SL07</accession>
<protein>
    <recommendedName>
        <fullName evidence="3">DUF2917 domain-containing protein</fullName>
    </recommendedName>
</protein>
<dbReference type="eggNOG" id="ENOG5033GYH">
    <property type="taxonomic scope" value="Bacteria"/>
</dbReference>
<dbReference type="AlphaFoldDB" id="A2SL07"/>
<proteinExistence type="predicted"/>
<dbReference type="InterPro" id="IPR021317">
    <property type="entry name" value="DUF2917"/>
</dbReference>
<dbReference type="Proteomes" id="UP000000366">
    <property type="component" value="Chromosome"/>
</dbReference>
<dbReference type="Pfam" id="PF11142">
    <property type="entry name" value="DUF2917"/>
    <property type="match status" value="1"/>
</dbReference>
<gene>
    <name evidence="1" type="ordered locus">Mpe_A3293</name>
</gene>
<dbReference type="KEGG" id="mpt:Mpe_A3293"/>
<dbReference type="EMBL" id="CP000555">
    <property type="protein sequence ID" value="ABM96246.1"/>
    <property type="molecule type" value="Genomic_DNA"/>
</dbReference>
<reference evidence="1 2" key="1">
    <citation type="journal article" date="2007" name="J. Bacteriol.">
        <title>Whole-genome analysis of the methyl tert-butyl ether-degrading beta-proteobacterium Methylibium petroleiphilum PM1.</title>
        <authorList>
            <person name="Kane S.R."/>
            <person name="Chakicherla A.Y."/>
            <person name="Chain P.S.G."/>
            <person name="Schmidt R."/>
            <person name="Shin M.W."/>
            <person name="Legler T.C."/>
            <person name="Scow K.M."/>
            <person name="Larimer F.W."/>
            <person name="Lucas S.M."/>
            <person name="Richardson P.M."/>
            <person name="Hristova K.R."/>
        </authorList>
    </citation>
    <scope>NUCLEOTIDE SEQUENCE [LARGE SCALE GENOMIC DNA]</scope>
    <source>
        <strain evidence="2">ATCC BAA-1232 / LMG 22953 / PM1</strain>
    </source>
</reference>
<evidence type="ECO:0000313" key="1">
    <source>
        <dbReference type="EMBL" id="ABM96246.1"/>
    </source>
</evidence>
<organism evidence="1 2">
    <name type="scientific">Methylibium petroleiphilum (strain ATCC BAA-1232 / LMG 22953 / PM1)</name>
    <dbReference type="NCBI Taxonomy" id="420662"/>
    <lineage>
        <taxon>Bacteria</taxon>
        <taxon>Pseudomonadati</taxon>
        <taxon>Pseudomonadota</taxon>
        <taxon>Betaproteobacteria</taxon>
        <taxon>Burkholderiales</taxon>
        <taxon>Sphaerotilaceae</taxon>
        <taxon>Methylibium</taxon>
    </lineage>
</organism>
<evidence type="ECO:0008006" key="3">
    <source>
        <dbReference type="Google" id="ProtNLM"/>
    </source>
</evidence>
<keyword evidence="2" id="KW-1185">Reference proteome</keyword>
<dbReference type="HOGENOM" id="CLU_2343502_0_0_4"/>
<name>A2SL07_METPP</name>